<dbReference type="Gene3D" id="3.30.420.240">
    <property type="match status" value="1"/>
</dbReference>
<dbReference type="Pfam" id="PF17289">
    <property type="entry name" value="Terminase_6C"/>
    <property type="match status" value="1"/>
</dbReference>
<reference evidence="3" key="1">
    <citation type="journal article" date="2024" name="J. Gen. Virol.">
        <title>Novel phages of Pseudomonas syringae unveil numerous potential auxiliary metabolic genes.</title>
        <authorList>
            <person name="Feltin C."/>
            <person name="Garneau J.R."/>
            <person name="Morris C.E."/>
            <person name="Berard A."/>
            <person name="Torres-Barcelo C."/>
        </authorList>
    </citation>
    <scope>NUCLEOTIDE SEQUENCE</scope>
</reference>
<name>A0AAU6W3A6_9VIRU</name>
<protein>
    <submittedName>
        <fullName evidence="3">Terminase DNA packaging enzyme large subunit</fullName>
    </submittedName>
</protein>
<proteinExistence type="predicted"/>
<keyword evidence="1" id="KW-1188">Viral release from host cell</keyword>
<dbReference type="Pfam" id="PF03237">
    <property type="entry name" value="Terminase_6N"/>
    <property type="match status" value="1"/>
</dbReference>
<dbReference type="EMBL" id="PP179332">
    <property type="protein sequence ID" value="XAI71048.1"/>
    <property type="molecule type" value="Genomic_DNA"/>
</dbReference>
<dbReference type="InterPro" id="IPR035421">
    <property type="entry name" value="Terminase_6C"/>
</dbReference>
<dbReference type="Gene3D" id="3.40.50.300">
    <property type="entry name" value="P-loop containing nucleotide triphosphate hydrolases"/>
    <property type="match status" value="1"/>
</dbReference>
<organism evidence="3">
    <name type="scientific">Pseudomonas phage Cygsa01</name>
    <dbReference type="NCBI Taxonomy" id="3138529"/>
    <lineage>
        <taxon>Viruses</taxon>
    </lineage>
</organism>
<feature type="domain" description="Terminase large subunit gp17-like C-terminal" evidence="2">
    <location>
        <begin position="335"/>
        <end position="494"/>
    </location>
</feature>
<dbReference type="InterPro" id="IPR027417">
    <property type="entry name" value="P-loop_NTPase"/>
</dbReference>
<evidence type="ECO:0000256" key="1">
    <source>
        <dbReference type="ARBA" id="ARBA00022612"/>
    </source>
</evidence>
<evidence type="ECO:0000313" key="3">
    <source>
        <dbReference type="EMBL" id="XAI71048.1"/>
    </source>
</evidence>
<dbReference type="SUPFAM" id="SSF52540">
    <property type="entry name" value="P-loop containing nucleoside triphosphate hydrolases"/>
    <property type="match status" value="1"/>
</dbReference>
<sequence>MSKRQTEYAALKTGFPVADVLLPIEQTYRDNPLIKKADVQLELTHLQVLELIKCANDPIYFCRNYVKIRTTDGKIQNFEPYPFQIELIKMMVECRFVAALFGRQQGKTTTVGAVIAWYGIFNENQDMAILANKGDQAQEIVSRIQLIIENLPFFMQPGVRTWNKRSMDLGNGTRIFSAATSASSIRGKSVSFLYIDEAAHIANDIEFYESTYPVISAGENSRVVMTTTPKGARGMFYHIYTQGEKKLNDYATIKSIWSDVPGRGEKWKATTLANIGGMAQWLQEFCCEFIGSSGTLINPEVLQRLEYSNPLKESKDGHTKIYEEARENRKYIAIADCAEGVGQDSSVLTVIDVEEIPYRVVAKYKNNTISPLLFPYTIVSMCQQYGGCPVLVESNNDVGGQVTYILKYELEYEGTLGCTSDRKGRELKIGGYGAKPGVKTTRKVKNVGCSNLKTLIEMDKLLVVDEEIIQELGTFIEKNNSYEADDDCHDDTVMTLVLFSWLVKQTWFMDYSSSNIVTNLYDTVKQHMEEELLPFGFMNNAADEPEQDYREYMGIRIHEGGSLDDFFNN</sequence>
<gene>
    <name evidence="3" type="ORF">Cygsa01_00001</name>
</gene>
<accession>A0AAU6W3A6</accession>
<evidence type="ECO:0000259" key="2">
    <source>
        <dbReference type="Pfam" id="PF17289"/>
    </source>
</evidence>